<dbReference type="RefSeq" id="WP_066678213.1">
    <property type="nucleotide sequence ID" value="NZ_CABMIZ010000039.1"/>
</dbReference>
<evidence type="ECO:0000313" key="22">
    <source>
        <dbReference type="Proteomes" id="UP000280586"/>
    </source>
</evidence>
<comment type="similarity">
    <text evidence="4 19">Belongs to the CobS family.</text>
</comment>
<dbReference type="EMBL" id="CP023671">
    <property type="protein sequence ID" value="AYE35257.1"/>
    <property type="molecule type" value="Genomic_DNA"/>
</dbReference>
<accession>A0A9N7JP91</accession>
<evidence type="ECO:0000256" key="1">
    <source>
        <dbReference type="ARBA" id="ARBA00001946"/>
    </source>
</evidence>
<dbReference type="GO" id="GO:0009236">
    <property type="term" value="P:cobalamin biosynthetic process"/>
    <property type="evidence" value="ECO:0007669"/>
    <property type="project" value="UniProtKB-UniRule"/>
</dbReference>
<dbReference type="OrthoDB" id="9794626at2"/>
<evidence type="ECO:0000256" key="2">
    <source>
        <dbReference type="ARBA" id="ARBA00004651"/>
    </source>
</evidence>
<proteinExistence type="inferred from homology"/>
<keyword evidence="10 19" id="KW-0812">Transmembrane</keyword>
<dbReference type="AlphaFoldDB" id="A0A9N7JP91"/>
<evidence type="ECO:0000256" key="5">
    <source>
        <dbReference type="ARBA" id="ARBA00013200"/>
    </source>
</evidence>
<dbReference type="GO" id="GO:0005886">
    <property type="term" value="C:plasma membrane"/>
    <property type="evidence" value="ECO:0007669"/>
    <property type="project" value="UniProtKB-SubCell"/>
</dbReference>
<comment type="cofactor">
    <cofactor evidence="1 19">
        <name>Mg(2+)</name>
        <dbReference type="ChEBI" id="CHEBI:18420"/>
    </cofactor>
</comment>
<evidence type="ECO:0000256" key="9">
    <source>
        <dbReference type="ARBA" id="ARBA00022679"/>
    </source>
</evidence>
<evidence type="ECO:0000256" key="13">
    <source>
        <dbReference type="ARBA" id="ARBA00023136"/>
    </source>
</evidence>
<dbReference type="GO" id="GO:0008818">
    <property type="term" value="F:cobalamin 5'-phosphate synthase activity"/>
    <property type="evidence" value="ECO:0007669"/>
    <property type="project" value="UniProtKB-UniRule"/>
</dbReference>
<dbReference type="Pfam" id="PF02654">
    <property type="entry name" value="CobS"/>
    <property type="match status" value="1"/>
</dbReference>
<reference evidence="20 22" key="1">
    <citation type="submission" date="2017-09" db="EMBL/GenBank/DDBJ databases">
        <authorList>
            <person name="Thomas P."/>
            <person name="Seyboldt C."/>
        </authorList>
    </citation>
    <scope>NUCLEOTIDE SEQUENCE [LARGE SCALE GENOMIC DNA]</scope>
    <source>
        <strain evidence="20 22">DSM 7534</strain>
    </source>
</reference>
<comment type="catalytic activity">
    <reaction evidence="18 19">
        <text>alpha-ribazole 5'-phosphate + adenosylcob(III)inamide-GDP = adenosylcob(III)alamin 5'-phosphate + GMP + H(+)</text>
        <dbReference type="Rhea" id="RHEA:23560"/>
        <dbReference type="ChEBI" id="CHEBI:15378"/>
        <dbReference type="ChEBI" id="CHEBI:57918"/>
        <dbReference type="ChEBI" id="CHEBI:58115"/>
        <dbReference type="ChEBI" id="CHEBI:60487"/>
        <dbReference type="ChEBI" id="CHEBI:60493"/>
        <dbReference type="EC" id="2.7.8.26"/>
    </reaction>
</comment>
<evidence type="ECO:0000256" key="7">
    <source>
        <dbReference type="ARBA" id="ARBA00022475"/>
    </source>
</evidence>
<evidence type="ECO:0000256" key="18">
    <source>
        <dbReference type="ARBA" id="ARBA00049504"/>
    </source>
</evidence>
<keyword evidence="11 19" id="KW-0460">Magnesium</keyword>
<evidence type="ECO:0000256" key="6">
    <source>
        <dbReference type="ARBA" id="ARBA00015850"/>
    </source>
</evidence>
<protein>
    <recommendedName>
        <fullName evidence="6 19">Adenosylcobinamide-GDP ribazoletransferase</fullName>
        <ecNumber evidence="5 19">2.7.8.26</ecNumber>
    </recommendedName>
    <alternativeName>
        <fullName evidence="16 19">Cobalamin synthase</fullName>
    </alternativeName>
    <alternativeName>
        <fullName evidence="15 19">Cobalamin-5'-phosphate synthase</fullName>
    </alternativeName>
</protein>
<feature type="transmembrane region" description="Helical" evidence="19">
    <location>
        <begin position="139"/>
        <end position="158"/>
    </location>
</feature>
<dbReference type="PANTHER" id="PTHR34148:SF1">
    <property type="entry name" value="ADENOSYLCOBINAMIDE-GDP RIBAZOLETRANSFERASE"/>
    <property type="match status" value="1"/>
</dbReference>
<dbReference type="Proteomes" id="UP000280586">
    <property type="component" value="Chromosome"/>
</dbReference>
<feature type="transmembrane region" description="Helical" evidence="19">
    <location>
        <begin position="6"/>
        <end position="22"/>
    </location>
</feature>
<dbReference type="GO" id="GO:0051073">
    <property type="term" value="F:adenosylcobinamide-GDP ribazoletransferase activity"/>
    <property type="evidence" value="ECO:0007669"/>
    <property type="project" value="UniProtKB-UniRule"/>
</dbReference>
<organism evidence="20 22">
    <name type="scientific">Clostridium septicum</name>
    <dbReference type="NCBI Taxonomy" id="1504"/>
    <lineage>
        <taxon>Bacteria</taxon>
        <taxon>Bacillati</taxon>
        <taxon>Bacillota</taxon>
        <taxon>Clostridia</taxon>
        <taxon>Eubacteriales</taxon>
        <taxon>Clostridiaceae</taxon>
        <taxon>Clostridium</taxon>
    </lineage>
</organism>
<dbReference type="GeneID" id="303561592"/>
<feature type="transmembrane region" description="Helical" evidence="19">
    <location>
        <begin position="204"/>
        <end position="221"/>
    </location>
</feature>
<keyword evidence="13 19" id="KW-0472">Membrane</keyword>
<dbReference type="InterPro" id="IPR003805">
    <property type="entry name" value="CobS"/>
</dbReference>
<evidence type="ECO:0000256" key="15">
    <source>
        <dbReference type="ARBA" id="ARBA00032605"/>
    </source>
</evidence>
<evidence type="ECO:0000313" key="23">
    <source>
        <dbReference type="Proteomes" id="UP001055437"/>
    </source>
</evidence>
<reference evidence="21" key="2">
    <citation type="submission" date="2022-06" db="EMBL/GenBank/DDBJ databases">
        <authorList>
            <person name="Holder M.E."/>
            <person name="Ajami N.J."/>
            <person name="Petrosino J.F."/>
        </authorList>
    </citation>
    <scope>NUCLEOTIDE SEQUENCE</scope>
    <source>
        <strain evidence="21">RMA 8861</strain>
    </source>
</reference>
<feature type="transmembrane region" description="Helical" evidence="19">
    <location>
        <begin position="34"/>
        <end position="51"/>
    </location>
</feature>
<sequence>MKKYFKGFLMAISMFTIIPLPYYQWDDEGAKHILKFYPFIGFVIGLIWYGIYKLTVLLGMSTMLSSAITMIIPFVITGMLHLDGYMDVCDALLSRRDKEEKIRILKDPNTGAFAVISLGILFIVDFAAIYTIVDNNINTLGFILIPIISRGLMGLLLICKNPMKESSLGAYFRKDTGKFDKLILVGILIIVSIAFYLIFNIKALIIPILMIISGLLVVRSSANELGGMSGDSAGYGLVISELIGVLFLTLI</sequence>
<feature type="transmembrane region" description="Helical" evidence="19">
    <location>
        <begin position="233"/>
        <end position="250"/>
    </location>
</feature>
<dbReference type="KEGG" id="csep:CP523_12945"/>
<evidence type="ECO:0000256" key="12">
    <source>
        <dbReference type="ARBA" id="ARBA00022989"/>
    </source>
</evidence>
<name>A0A9N7JP91_CLOSE</name>
<keyword evidence="7 19" id="KW-1003">Cell membrane</keyword>
<feature type="transmembrane region" description="Helical" evidence="19">
    <location>
        <begin position="179"/>
        <end position="198"/>
    </location>
</feature>
<comment type="pathway">
    <text evidence="3 19">Cofactor biosynthesis; adenosylcobalamin biosynthesis; adenosylcobalamin from cob(II)yrinate a,c-diamide: step 7/7.</text>
</comment>
<dbReference type="HAMAP" id="MF_00719">
    <property type="entry name" value="CobS"/>
    <property type="match status" value="1"/>
</dbReference>
<evidence type="ECO:0000256" key="3">
    <source>
        <dbReference type="ARBA" id="ARBA00004663"/>
    </source>
</evidence>
<evidence type="ECO:0000313" key="20">
    <source>
        <dbReference type="EMBL" id="AYE35257.1"/>
    </source>
</evidence>
<comment type="function">
    <text evidence="14 19">Joins adenosylcobinamide-GDP and alpha-ribazole to generate adenosylcobalamin (Ado-cobalamin). Also synthesizes adenosylcobalamin 5'-phosphate from adenosylcobinamide-GDP and alpha-ribazole 5'-phosphate.</text>
</comment>
<evidence type="ECO:0000256" key="14">
    <source>
        <dbReference type="ARBA" id="ARBA00025228"/>
    </source>
</evidence>
<feature type="transmembrane region" description="Helical" evidence="19">
    <location>
        <begin position="57"/>
        <end position="76"/>
    </location>
</feature>
<evidence type="ECO:0000256" key="10">
    <source>
        <dbReference type="ARBA" id="ARBA00022692"/>
    </source>
</evidence>
<evidence type="ECO:0000256" key="19">
    <source>
        <dbReference type="HAMAP-Rule" id="MF_00719"/>
    </source>
</evidence>
<evidence type="ECO:0000313" key="21">
    <source>
        <dbReference type="EMBL" id="USS01851.1"/>
    </source>
</evidence>
<comment type="subcellular location">
    <subcellularLocation>
        <location evidence="2 19">Cell membrane</location>
        <topology evidence="2 19">Multi-pass membrane protein</topology>
    </subcellularLocation>
</comment>
<comment type="catalytic activity">
    <reaction evidence="17 19">
        <text>alpha-ribazole + adenosylcob(III)inamide-GDP = adenosylcob(III)alamin + GMP + H(+)</text>
        <dbReference type="Rhea" id="RHEA:16049"/>
        <dbReference type="ChEBI" id="CHEBI:10329"/>
        <dbReference type="ChEBI" id="CHEBI:15378"/>
        <dbReference type="ChEBI" id="CHEBI:18408"/>
        <dbReference type="ChEBI" id="CHEBI:58115"/>
        <dbReference type="ChEBI" id="CHEBI:60487"/>
        <dbReference type="EC" id="2.7.8.26"/>
    </reaction>
</comment>
<keyword evidence="12 19" id="KW-1133">Transmembrane helix</keyword>
<dbReference type="EC" id="2.7.8.26" evidence="5 19"/>
<keyword evidence="9 19" id="KW-0808">Transferase</keyword>
<gene>
    <name evidence="19" type="primary">cobS</name>
    <name evidence="20" type="ORF">CP523_12945</name>
    <name evidence="21" type="ORF">NH397_05320</name>
</gene>
<evidence type="ECO:0000256" key="8">
    <source>
        <dbReference type="ARBA" id="ARBA00022573"/>
    </source>
</evidence>
<keyword evidence="8 19" id="KW-0169">Cobalamin biosynthesis</keyword>
<dbReference type="PANTHER" id="PTHR34148">
    <property type="entry name" value="ADENOSYLCOBINAMIDE-GDP RIBAZOLETRANSFERASE"/>
    <property type="match status" value="1"/>
</dbReference>
<dbReference type="EMBL" id="CP099799">
    <property type="protein sequence ID" value="USS01851.1"/>
    <property type="molecule type" value="Genomic_DNA"/>
</dbReference>
<feature type="transmembrane region" description="Helical" evidence="19">
    <location>
        <begin position="111"/>
        <end position="133"/>
    </location>
</feature>
<evidence type="ECO:0000256" key="16">
    <source>
        <dbReference type="ARBA" id="ARBA00032853"/>
    </source>
</evidence>
<evidence type="ECO:0000256" key="11">
    <source>
        <dbReference type="ARBA" id="ARBA00022842"/>
    </source>
</evidence>
<dbReference type="Proteomes" id="UP001055437">
    <property type="component" value="Chromosome"/>
</dbReference>
<keyword evidence="23" id="KW-1185">Reference proteome</keyword>
<evidence type="ECO:0000256" key="17">
    <source>
        <dbReference type="ARBA" id="ARBA00048623"/>
    </source>
</evidence>
<evidence type="ECO:0000256" key="4">
    <source>
        <dbReference type="ARBA" id="ARBA00010561"/>
    </source>
</evidence>